<keyword evidence="8 11" id="KW-0648">Protein biosynthesis</keyword>
<feature type="domain" description="Arginyl tRNA synthetase N-terminal" evidence="14">
    <location>
        <begin position="4"/>
        <end position="93"/>
    </location>
</feature>
<dbReference type="GO" id="GO:0004814">
    <property type="term" value="F:arginine-tRNA ligase activity"/>
    <property type="evidence" value="ECO:0007669"/>
    <property type="project" value="UniProtKB-UniRule"/>
</dbReference>
<dbReference type="HAMAP" id="MF_00123">
    <property type="entry name" value="Arg_tRNA_synth"/>
    <property type="match status" value="1"/>
</dbReference>
<proteinExistence type="inferred from homology"/>
<evidence type="ECO:0000313" key="16">
    <source>
        <dbReference type="Proteomes" id="UP000003653"/>
    </source>
</evidence>
<evidence type="ECO:0000256" key="10">
    <source>
        <dbReference type="ARBA" id="ARBA00049339"/>
    </source>
</evidence>
<dbReference type="InterPro" id="IPR001278">
    <property type="entry name" value="Arg-tRNA-ligase"/>
</dbReference>
<evidence type="ECO:0000259" key="14">
    <source>
        <dbReference type="SMART" id="SM01016"/>
    </source>
</evidence>
<dbReference type="PANTHER" id="PTHR11956">
    <property type="entry name" value="ARGINYL-TRNA SYNTHETASE"/>
    <property type="match status" value="1"/>
</dbReference>
<gene>
    <name evidence="11 15" type="primary">argS</name>
    <name evidence="15" type="ORF">HMPREF0591_5267</name>
</gene>
<reference evidence="15 16" key="1">
    <citation type="submission" date="2010-04" db="EMBL/GenBank/DDBJ databases">
        <authorList>
            <person name="Muzny D."/>
            <person name="Qin X."/>
            <person name="Deng J."/>
            <person name="Jiang H."/>
            <person name="Liu Y."/>
            <person name="Qu J."/>
            <person name="Song X.-Z."/>
            <person name="Zhang L."/>
            <person name="Thornton R."/>
            <person name="Coyle M."/>
            <person name="Francisco L."/>
            <person name="Jackson L."/>
            <person name="Javaid M."/>
            <person name="Korchina V."/>
            <person name="Kovar C."/>
            <person name="Mata R."/>
            <person name="Mathew T."/>
            <person name="Ngo R."/>
            <person name="Nguyen L."/>
            <person name="Nguyen N."/>
            <person name="Okwuonu G."/>
            <person name="Ongeri F."/>
            <person name="Pham C."/>
            <person name="Simmons D."/>
            <person name="Wilczek-Boney K."/>
            <person name="Hale W."/>
            <person name="Jakkamsetti A."/>
            <person name="Pham P."/>
            <person name="Ruth R."/>
            <person name="San Lucas F."/>
            <person name="Warren J."/>
            <person name="Zhang J."/>
            <person name="Zhao Z."/>
            <person name="Zhou C."/>
            <person name="Zhu D."/>
            <person name="Lee S."/>
            <person name="Bess C."/>
            <person name="Blankenburg K."/>
            <person name="Forbes L."/>
            <person name="Fu Q."/>
            <person name="Gubbala S."/>
            <person name="Hirani K."/>
            <person name="Jayaseelan J.C."/>
            <person name="Lara F."/>
            <person name="Munidasa M."/>
            <person name="Palculict T."/>
            <person name="Patil S."/>
            <person name="Pu L.-L."/>
            <person name="Saada N."/>
            <person name="Tang L."/>
            <person name="Weissenberger G."/>
            <person name="Zhu Y."/>
            <person name="Hemphill L."/>
            <person name="Shang Y."/>
            <person name="Youmans B."/>
            <person name="Ayvaz T."/>
            <person name="Ross M."/>
            <person name="Santibanez J."/>
            <person name="Aqrawi P."/>
            <person name="Gross S."/>
            <person name="Joshi V."/>
            <person name="Fowler G."/>
            <person name="Nazareth L."/>
            <person name="Reid J."/>
            <person name="Worley K."/>
            <person name="Petrosino J."/>
            <person name="Highlander S."/>
            <person name="Gibbs R."/>
        </authorList>
    </citation>
    <scope>NUCLEOTIDE SEQUENCE [LARGE SCALE GENOMIC DNA]</scope>
    <source>
        <strain evidence="15 16">ATCC BAA-614</strain>
    </source>
</reference>
<evidence type="ECO:0000313" key="15">
    <source>
        <dbReference type="EMBL" id="EFG74827.1"/>
    </source>
</evidence>
<dbReference type="InterPro" id="IPR009080">
    <property type="entry name" value="tRNAsynth_Ia_anticodon-bd"/>
</dbReference>
<dbReference type="InterPro" id="IPR001412">
    <property type="entry name" value="aa-tRNA-synth_I_CS"/>
</dbReference>
<keyword evidence="5 11" id="KW-0436">Ligase</keyword>
<evidence type="ECO:0000256" key="7">
    <source>
        <dbReference type="ARBA" id="ARBA00022840"/>
    </source>
</evidence>
<dbReference type="Pfam" id="PF05746">
    <property type="entry name" value="DALR_1"/>
    <property type="match status" value="1"/>
</dbReference>
<dbReference type="Gene3D" id="1.10.730.10">
    <property type="entry name" value="Isoleucyl-tRNA Synthetase, Domain 1"/>
    <property type="match status" value="1"/>
</dbReference>
<feature type="short sequence motif" description="'HIGH' region" evidence="11">
    <location>
        <begin position="130"/>
        <end position="140"/>
    </location>
</feature>
<organism evidence="15 16">
    <name type="scientific">Mycobacterium parascrofulaceum ATCC BAA-614</name>
    <dbReference type="NCBI Taxonomy" id="525368"/>
    <lineage>
        <taxon>Bacteria</taxon>
        <taxon>Bacillati</taxon>
        <taxon>Actinomycetota</taxon>
        <taxon>Actinomycetes</taxon>
        <taxon>Mycobacteriales</taxon>
        <taxon>Mycobacteriaceae</taxon>
        <taxon>Mycobacterium</taxon>
        <taxon>Mycobacterium simiae complex</taxon>
    </lineage>
</organism>
<comment type="similarity">
    <text evidence="2 11 12">Belongs to the class-I aminoacyl-tRNA synthetase family.</text>
</comment>
<comment type="catalytic activity">
    <reaction evidence="10 11">
        <text>tRNA(Arg) + L-arginine + ATP = L-arginyl-tRNA(Arg) + AMP + diphosphate</text>
        <dbReference type="Rhea" id="RHEA:20301"/>
        <dbReference type="Rhea" id="RHEA-COMP:9658"/>
        <dbReference type="Rhea" id="RHEA-COMP:9673"/>
        <dbReference type="ChEBI" id="CHEBI:30616"/>
        <dbReference type="ChEBI" id="CHEBI:32682"/>
        <dbReference type="ChEBI" id="CHEBI:33019"/>
        <dbReference type="ChEBI" id="CHEBI:78442"/>
        <dbReference type="ChEBI" id="CHEBI:78513"/>
        <dbReference type="ChEBI" id="CHEBI:456215"/>
        <dbReference type="EC" id="6.1.1.19"/>
    </reaction>
</comment>
<dbReference type="SUPFAM" id="SSF52374">
    <property type="entry name" value="Nucleotidylyl transferase"/>
    <property type="match status" value="1"/>
</dbReference>
<dbReference type="Gene3D" id="3.30.1360.70">
    <property type="entry name" value="Arginyl tRNA synthetase N-terminal domain"/>
    <property type="match status" value="1"/>
</dbReference>
<dbReference type="InterPro" id="IPR036695">
    <property type="entry name" value="Arg-tRNA-synth_N_sf"/>
</dbReference>
<comment type="subcellular location">
    <subcellularLocation>
        <location evidence="1 11">Cytoplasm</location>
    </subcellularLocation>
</comment>
<dbReference type="CDD" id="cd07956">
    <property type="entry name" value="Anticodon_Ia_Arg"/>
    <property type="match status" value="1"/>
</dbReference>
<feature type="domain" description="DALR anticodon binding" evidence="13">
    <location>
        <begin position="429"/>
        <end position="550"/>
    </location>
</feature>
<dbReference type="SMART" id="SM01016">
    <property type="entry name" value="Arg_tRNA_synt_N"/>
    <property type="match status" value="1"/>
</dbReference>
<comment type="subunit">
    <text evidence="3 11">Monomer.</text>
</comment>
<dbReference type="InterPro" id="IPR035684">
    <property type="entry name" value="ArgRS_core"/>
</dbReference>
<evidence type="ECO:0000256" key="6">
    <source>
        <dbReference type="ARBA" id="ARBA00022741"/>
    </source>
</evidence>
<accession>D5PGH3</accession>
<evidence type="ECO:0000256" key="2">
    <source>
        <dbReference type="ARBA" id="ARBA00005594"/>
    </source>
</evidence>
<dbReference type="eggNOG" id="COG0018">
    <property type="taxonomic scope" value="Bacteria"/>
</dbReference>
<evidence type="ECO:0000259" key="13">
    <source>
        <dbReference type="SMART" id="SM00836"/>
    </source>
</evidence>
<dbReference type="GO" id="GO:0006420">
    <property type="term" value="P:arginyl-tRNA aminoacylation"/>
    <property type="evidence" value="ECO:0007669"/>
    <property type="project" value="UniProtKB-UniRule"/>
</dbReference>
<dbReference type="EC" id="6.1.1.19" evidence="11"/>
<keyword evidence="4 11" id="KW-0963">Cytoplasm</keyword>
<dbReference type="Proteomes" id="UP000003653">
    <property type="component" value="Unassembled WGS sequence"/>
</dbReference>
<dbReference type="GO" id="GO:0005524">
    <property type="term" value="F:ATP binding"/>
    <property type="evidence" value="ECO:0007669"/>
    <property type="project" value="UniProtKB-UniRule"/>
</dbReference>
<keyword evidence="16" id="KW-1185">Reference proteome</keyword>
<protein>
    <recommendedName>
        <fullName evidence="11">Arginine--tRNA ligase</fullName>
        <ecNumber evidence="11">6.1.1.19</ecNumber>
    </recommendedName>
    <alternativeName>
        <fullName evidence="11">Arginyl-tRNA synthetase</fullName>
        <shortName evidence="11">ArgRS</shortName>
    </alternativeName>
</protein>
<evidence type="ECO:0000256" key="4">
    <source>
        <dbReference type="ARBA" id="ARBA00022490"/>
    </source>
</evidence>
<dbReference type="RefSeq" id="WP_007169256.1">
    <property type="nucleotide sequence ID" value="NZ_GG770554.1"/>
</dbReference>
<dbReference type="InterPro" id="IPR014729">
    <property type="entry name" value="Rossmann-like_a/b/a_fold"/>
</dbReference>
<name>D5PGH3_9MYCO</name>
<dbReference type="GO" id="GO:0005737">
    <property type="term" value="C:cytoplasm"/>
    <property type="evidence" value="ECO:0007669"/>
    <property type="project" value="UniProtKB-SubCell"/>
</dbReference>
<dbReference type="FunFam" id="3.40.50.620:FF:000062">
    <property type="entry name" value="Arginine--tRNA ligase"/>
    <property type="match status" value="1"/>
</dbReference>
<dbReference type="PRINTS" id="PR01038">
    <property type="entry name" value="TRNASYNTHARG"/>
</dbReference>
<dbReference type="SUPFAM" id="SSF55190">
    <property type="entry name" value="Arginyl-tRNA synthetase (ArgRS), N-terminal 'additional' domain"/>
    <property type="match status" value="1"/>
</dbReference>
<evidence type="ECO:0000256" key="5">
    <source>
        <dbReference type="ARBA" id="ARBA00022598"/>
    </source>
</evidence>
<sequence>MTPADLAELLRTTASAVLAEHSLDAAALPATVTVERPRNPEHGDYASNLALQLGKKVGVNPRELAGWLAAAVSQADGVASAEVAGPGFINLRLEASAQAKIVNAVVDAGDGFGHSDALAGHKINLEFVSANPTGPIHIGGTRWAAVGDALGRLLSTQGAAVEREYYFNDHGAQIDRFASSLIAAAKGEATPEDGYAGAYINDIAAQVLAKAPDALSLPEAEMRETFRAIGVDLMFTHIKESLHEFGTDFDVYTHEDSMHTSGRVDQAIARLRETGNIYEKDGASWLRTSAFGDDKDRVVIKSDGKPAYIAGDIAYYLDKRQRGFDLCIYMLGADHHGYIARLKAVAAAFGDDPAHVEVLIGQMVNLVRDGAPVRMSKRAGTVITLDDLVEAIGVDAARYSLIRSSVDTPIDIDLALWSSASNENPVYYVQYAHARLSALARNAAELGVVPDTGHLELLSHDKEGTLLRSIGEFPRVLKTAASLREPHRVCRYLEDLAGDYHRFYDSCRVLPQGDERPTDLHAARLALCEATRQVIANGLTILGVTAPERM</sequence>
<keyword evidence="7 11" id="KW-0067">ATP-binding</keyword>
<dbReference type="Pfam" id="PF03485">
    <property type="entry name" value="Arg_tRNA_synt_N"/>
    <property type="match status" value="1"/>
</dbReference>
<keyword evidence="9 11" id="KW-0030">Aminoacyl-tRNA synthetase</keyword>
<dbReference type="Pfam" id="PF00750">
    <property type="entry name" value="tRNA-synt_1d"/>
    <property type="match status" value="1"/>
</dbReference>
<dbReference type="HOGENOM" id="CLU_006406_0_1_11"/>
<evidence type="ECO:0000256" key="11">
    <source>
        <dbReference type="HAMAP-Rule" id="MF_00123"/>
    </source>
</evidence>
<evidence type="ECO:0000256" key="8">
    <source>
        <dbReference type="ARBA" id="ARBA00022917"/>
    </source>
</evidence>
<dbReference type="NCBIfam" id="TIGR00456">
    <property type="entry name" value="argS"/>
    <property type="match status" value="1"/>
</dbReference>
<evidence type="ECO:0000256" key="9">
    <source>
        <dbReference type="ARBA" id="ARBA00023146"/>
    </source>
</evidence>
<dbReference type="PROSITE" id="PS00178">
    <property type="entry name" value="AA_TRNA_LIGASE_I"/>
    <property type="match status" value="1"/>
</dbReference>
<dbReference type="FunFam" id="1.10.730.10:FF:000008">
    <property type="entry name" value="Arginine--tRNA ligase"/>
    <property type="match status" value="1"/>
</dbReference>
<dbReference type="Gene3D" id="3.40.50.620">
    <property type="entry name" value="HUPs"/>
    <property type="match status" value="1"/>
</dbReference>
<dbReference type="AlphaFoldDB" id="D5PGH3"/>
<evidence type="ECO:0000256" key="1">
    <source>
        <dbReference type="ARBA" id="ARBA00004496"/>
    </source>
</evidence>
<dbReference type="SUPFAM" id="SSF47323">
    <property type="entry name" value="Anticodon-binding domain of a subclass of class I aminoacyl-tRNA synthetases"/>
    <property type="match status" value="1"/>
</dbReference>
<comment type="caution">
    <text evidence="15">The sequence shown here is derived from an EMBL/GenBank/DDBJ whole genome shotgun (WGS) entry which is preliminary data.</text>
</comment>
<dbReference type="SMART" id="SM00836">
    <property type="entry name" value="DALR_1"/>
    <property type="match status" value="1"/>
</dbReference>
<dbReference type="EMBL" id="ADNV01000350">
    <property type="protein sequence ID" value="EFG74827.1"/>
    <property type="molecule type" value="Genomic_DNA"/>
</dbReference>
<evidence type="ECO:0000256" key="3">
    <source>
        <dbReference type="ARBA" id="ARBA00011245"/>
    </source>
</evidence>
<evidence type="ECO:0000256" key="12">
    <source>
        <dbReference type="RuleBase" id="RU363038"/>
    </source>
</evidence>
<dbReference type="PANTHER" id="PTHR11956:SF5">
    <property type="entry name" value="ARGININE--TRNA LIGASE, CYTOPLASMIC"/>
    <property type="match status" value="1"/>
</dbReference>
<keyword evidence="6 11" id="KW-0547">Nucleotide-binding</keyword>
<dbReference type="CDD" id="cd00671">
    <property type="entry name" value="ArgRS_core"/>
    <property type="match status" value="1"/>
</dbReference>
<dbReference type="InterPro" id="IPR005148">
    <property type="entry name" value="Arg-tRNA-synth_N"/>
</dbReference>
<dbReference type="InterPro" id="IPR008909">
    <property type="entry name" value="DALR_anticod-bd"/>
</dbReference>